<proteinExistence type="predicted"/>
<reference evidence="2" key="2">
    <citation type="journal article" date="2024" name="Plant">
        <title>Genomic evolution and insights into agronomic trait innovations of Sesamum species.</title>
        <authorList>
            <person name="Miao H."/>
            <person name="Wang L."/>
            <person name="Qu L."/>
            <person name="Liu H."/>
            <person name="Sun Y."/>
            <person name="Le M."/>
            <person name="Wang Q."/>
            <person name="Wei S."/>
            <person name="Zheng Y."/>
            <person name="Lin W."/>
            <person name="Duan Y."/>
            <person name="Cao H."/>
            <person name="Xiong S."/>
            <person name="Wang X."/>
            <person name="Wei L."/>
            <person name="Li C."/>
            <person name="Ma Q."/>
            <person name="Ju M."/>
            <person name="Zhao R."/>
            <person name="Li G."/>
            <person name="Mu C."/>
            <person name="Tian Q."/>
            <person name="Mei H."/>
            <person name="Zhang T."/>
            <person name="Gao T."/>
            <person name="Zhang H."/>
        </authorList>
    </citation>
    <scope>NUCLEOTIDE SEQUENCE</scope>
    <source>
        <strain evidence="2">G02</strain>
    </source>
</reference>
<gene>
    <name evidence="2" type="ORF">Sradi_3017700</name>
</gene>
<organism evidence="2">
    <name type="scientific">Sesamum radiatum</name>
    <name type="common">Black benniseed</name>
    <dbReference type="NCBI Taxonomy" id="300843"/>
    <lineage>
        <taxon>Eukaryota</taxon>
        <taxon>Viridiplantae</taxon>
        <taxon>Streptophyta</taxon>
        <taxon>Embryophyta</taxon>
        <taxon>Tracheophyta</taxon>
        <taxon>Spermatophyta</taxon>
        <taxon>Magnoliopsida</taxon>
        <taxon>eudicotyledons</taxon>
        <taxon>Gunneridae</taxon>
        <taxon>Pentapetalae</taxon>
        <taxon>asterids</taxon>
        <taxon>lamiids</taxon>
        <taxon>Lamiales</taxon>
        <taxon>Pedaliaceae</taxon>
        <taxon>Sesamum</taxon>
    </lineage>
</organism>
<evidence type="ECO:0000313" key="2">
    <source>
        <dbReference type="EMBL" id="KAL0386234.1"/>
    </source>
</evidence>
<feature type="compositionally biased region" description="Basic and acidic residues" evidence="1">
    <location>
        <begin position="1"/>
        <end position="27"/>
    </location>
</feature>
<dbReference type="AlphaFoldDB" id="A0AAW2S1D6"/>
<sequence length="122" mass="13400">MAENHQTDHLVMENKPFRSDCGLKQHPELAAPPSMADDFPPLYSIPGRVNSPNSVGSTRLQLHVGQNPPLVQDAPPPMVSQPPVEKSFIDAVISQCTFPSEDSEHRKKTSTGMIVIKMSNLE</sequence>
<evidence type="ECO:0000256" key="1">
    <source>
        <dbReference type="SAM" id="MobiDB-lite"/>
    </source>
</evidence>
<reference evidence="2" key="1">
    <citation type="submission" date="2020-06" db="EMBL/GenBank/DDBJ databases">
        <authorList>
            <person name="Li T."/>
            <person name="Hu X."/>
            <person name="Zhang T."/>
            <person name="Song X."/>
            <person name="Zhang H."/>
            <person name="Dai N."/>
            <person name="Sheng W."/>
            <person name="Hou X."/>
            <person name="Wei L."/>
        </authorList>
    </citation>
    <scope>NUCLEOTIDE SEQUENCE</scope>
    <source>
        <strain evidence="2">G02</strain>
        <tissue evidence="2">Leaf</tissue>
    </source>
</reference>
<protein>
    <submittedName>
        <fullName evidence="2">Uncharacterized protein</fullName>
    </submittedName>
</protein>
<accession>A0AAW2S1D6</accession>
<feature type="region of interest" description="Disordered" evidence="1">
    <location>
        <begin position="1"/>
        <end position="60"/>
    </location>
</feature>
<name>A0AAW2S1D6_SESRA</name>
<dbReference type="EMBL" id="JACGWJ010000012">
    <property type="protein sequence ID" value="KAL0386234.1"/>
    <property type="molecule type" value="Genomic_DNA"/>
</dbReference>
<comment type="caution">
    <text evidence="2">The sequence shown here is derived from an EMBL/GenBank/DDBJ whole genome shotgun (WGS) entry which is preliminary data.</text>
</comment>
<feature type="compositionally biased region" description="Polar residues" evidence="1">
    <location>
        <begin position="50"/>
        <end position="60"/>
    </location>
</feature>